<feature type="compositionally biased region" description="Acidic residues" evidence="1">
    <location>
        <begin position="105"/>
        <end position="118"/>
    </location>
</feature>
<evidence type="ECO:0000256" key="1">
    <source>
        <dbReference type="SAM" id="MobiDB-lite"/>
    </source>
</evidence>
<evidence type="ECO:0000313" key="3">
    <source>
        <dbReference type="Proteomes" id="UP000652219"/>
    </source>
</evidence>
<proteinExistence type="predicted"/>
<protein>
    <submittedName>
        <fullName evidence="2">Uncharacterized protein</fullName>
    </submittedName>
</protein>
<sequence length="226" mass="26020">MLPYEVFLMIMKELVADAEKKAIGNQAWGLGYFRGHVDGDRLCSGLMGEVVLAGETQDTNDDGSDAVDDKSETYESEDDDDDDEEDDDNSTNDGANEEVSNSAEGENDDDEYDRDTDGADELQPYFYVYGPGLTQKRRYALIRLPSQISRDTRALVHAVFPRLPWRLESPERCSSLELHLWDVYDFLCVVLRTEFTETYKNIDFNDEYRKRLAFYEMLREMVDGHQ</sequence>
<organism evidence="2 3">
    <name type="scientific">Colletotrichum sojae</name>
    <dbReference type="NCBI Taxonomy" id="2175907"/>
    <lineage>
        <taxon>Eukaryota</taxon>
        <taxon>Fungi</taxon>
        <taxon>Dikarya</taxon>
        <taxon>Ascomycota</taxon>
        <taxon>Pezizomycotina</taxon>
        <taxon>Sordariomycetes</taxon>
        <taxon>Hypocreomycetidae</taxon>
        <taxon>Glomerellales</taxon>
        <taxon>Glomerellaceae</taxon>
        <taxon>Colletotrichum</taxon>
        <taxon>Colletotrichum orchidearum species complex</taxon>
    </lineage>
</organism>
<comment type="caution">
    <text evidence="2">The sequence shown here is derived from an EMBL/GenBank/DDBJ whole genome shotgun (WGS) entry which is preliminary data.</text>
</comment>
<name>A0A8H6J0Y1_9PEZI</name>
<keyword evidence="3" id="KW-1185">Reference proteome</keyword>
<accession>A0A8H6J0Y1</accession>
<reference evidence="2 3" key="1">
    <citation type="journal article" date="2020" name="Phytopathology">
        <title>Genome Sequence Resources of Colletotrichum truncatum, C. plurivorum, C. musicola, and C. sojae: Four Species Pathogenic to Soybean (Glycine max).</title>
        <authorList>
            <person name="Rogerio F."/>
            <person name="Boufleur T.R."/>
            <person name="Ciampi-Guillardi M."/>
            <person name="Sukno S.A."/>
            <person name="Thon M.R."/>
            <person name="Massola Junior N.S."/>
            <person name="Baroncelli R."/>
        </authorList>
    </citation>
    <scope>NUCLEOTIDE SEQUENCE [LARGE SCALE GENOMIC DNA]</scope>
    <source>
        <strain evidence="2 3">LFN0009</strain>
    </source>
</reference>
<feature type="region of interest" description="Disordered" evidence="1">
    <location>
        <begin position="54"/>
        <end position="118"/>
    </location>
</feature>
<dbReference type="Proteomes" id="UP000652219">
    <property type="component" value="Unassembled WGS sequence"/>
</dbReference>
<dbReference type="EMBL" id="WIGN01000208">
    <property type="protein sequence ID" value="KAF6804444.1"/>
    <property type="molecule type" value="Genomic_DNA"/>
</dbReference>
<evidence type="ECO:0000313" key="2">
    <source>
        <dbReference type="EMBL" id="KAF6804444.1"/>
    </source>
</evidence>
<gene>
    <name evidence="2" type="ORF">CSOJ01_10171</name>
</gene>
<feature type="compositionally biased region" description="Acidic residues" evidence="1">
    <location>
        <begin position="74"/>
        <end position="90"/>
    </location>
</feature>
<dbReference type="AlphaFoldDB" id="A0A8H6J0Y1"/>